<evidence type="ECO:0000313" key="2">
    <source>
        <dbReference type="EMBL" id="KEZ78608.1"/>
    </source>
</evidence>
<sequence>MTKQKTAPGMAGGHHPAGDRANTANLFLKGAPVALAVIALSAFASTASATEDGTTHYPVGVNTVADGYTPMPGTLELYNYSVGHWSNTLANNSGNETIPGFSNSGAVDALRVMYTFAKPIGPFHYTMGGVLQFSYNHLDVGRESDSATNLGDLDFQNYLSYVSPGHKLFMYFGLDTYMPTGRYNKNHLVNPGKNYWSFDPSINVTYHVNDKLALNSVVYAEFNTKNSATHYQSGNSVDTDFAANYRPFVHESEDSFAQHLGFGIGGYFLKQYTDDEIDGQTVGPDGHRAQAFGIGPQVIYYTKFGGFALKYQHDLAVRNRAASDTVWFQFAVPLLGSFRHVGTE</sequence>
<gene>
    <name evidence="2" type="ORF">C41B8_03296</name>
</gene>
<evidence type="ECO:0000256" key="1">
    <source>
        <dbReference type="SAM" id="SignalP"/>
    </source>
</evidence>
<reference evidence="2 3" key="1">
    <citation type="submission" date="2013-03" db="EMBL/GenBank/DDBJ databases">
        <title>Salinisphaera hydrothermalis C41B8 Genome Sequencing.</title>
        <authorList>
            <person name="Li C."/>
            <person name="Lai Q."/>
            <person name="Shao Z."/>
        </authorList>
    </citation>
    <scope>NUCLEOTIDE SEQUENCE [LARGE SCALE GENOMIC DNA]</scope>
    <source>
        <strain evidence="2 3">C41B8</strain>
    </source>
</reference>
<proteinExistence type="predicted"/>
<keyword evidence="1" id="KW-0732">Signal</keyword>
<name>A0A084IPH4_SALHC</name>
<dbReference type="AlphaFoldDB" id="A0A084IPH4"/>
<dbReference type="eggNOG" id="COG4313">
    <property type="taxonomic scope" value="Bacteria"/>
</dbReference>
<protein>
    <submittedName>
        <fullName evidence="2">Meta-pathway phenol degradation-like protein</fullName>
    </submittedName>
</protein>
<dbReference type="Pfam" id="PF13557">
    <property type="entry name" value="Phenol_MetA_deg"/>
    <property type="match status" value="1"/>
</dbReference>
<organism evidence="2 3">
    <name type="scientific">Salinisphaera hydrothermalis (strain C41B8)</name>
    <dbReference type="NCBI Taxonomy" id="1304275"/>
    <lineage>
        <taxon>Bacteria</taxon>
        <taxon>Pseudomonadati</taxon>
        <taxon>Pseudomonadota</taxon>
        <taxon>Gammaproteobacteria</taxon>
        <taxon>Salinisphaerales</taxon>
        <taxon>Salinisphaeraceae</taxon>
        <taxon>Salinisphaera</taxon>
    </lineage>
</organism>
<feature type="chain" id="PRO_5001776637" evidence="1">
    <location>
        <begin position="50"/>
        <end position="344"/>
    </location>
</feature>
<dbReference type="STRING" id="1304275.C41B8_03296"/>
<dbReference type="InterPro" id="IPR025737">
    <property type="entry name" value="FApF"/>
</dbReference>
<feature type="signal peptide" evidence="1">
    <location>
        <begin position="1"/>
        <end position="49"/>
    </location>
</feature>
<comment type="caution">
    <text evidence="2">The sequence shown here is derived from an EMBL/GenBank/DDBJ whole genome shotgun (WGS) entry which is preliminary data.</text>
</comment>
<evidence type="ECO:0000313" key="3">
    <source>
        <dbReference type="Proteomes" id="UP000028302"/>
    </source>
</evidence>
<dbReference type="EMBL" id="APNK01000003">
    <property type="protein sequence ID" value="KEZ78608.1"/>
    <property type="molecule type" value="Genomic_DNA"/>
</dbReference>
<keyword evidence="3" id="KW-1185">Reference proteome</keyword>
<dbReference type="Proteomes" id="UP000028302">
    <property type="component" value="Unassembled WGS sequence"/>
</dbReference>
<accession>A0A084IPH4</accession>